<organism evidence="1 2">
    <name type="scientific">Pseudoalteromonas byunsanensis</name>
    <dbReference type="NCBI Taxonomy" id="327939"/>
    <lineage>
        <taxon>Bacteria</taxon>
        <taxon>Pseudomonadati</taxon>
        <taxon>Pseudomonadota</taxon>
        <taxon>Gammaproteobacteria</taxon>
        <taxon>Alteromonadales</taxon>
        <taxon>Pseudoalteromonadaceae</taxon>
        <taxon>Pseudoalteromonas</taxon>
    </lineage>
</organism>
<keyword evidence="2" id="KW-1185">Reference proteome</keyword>
<evidence type="ECO:0000313" key="1">
    <source>
        <dbReference type="EMBL" id="OHU94991.1"/>
    </source>
</evidence>
<sequence length="103" mass="11258">MVNGVSVGKVSTTLAAGVPGTITFFDNNNNETYQISLNADFDKSDSNYATMVDHTVHEKISDSWAELINAQMTFHHDMQGSVTLYSNNSQNVTITGKVTPKML</sequence>
<protein>
    <submittedName>
        <fullName evidence="1">Uncharacterized protein</fullName>
    </submittedName>
</protein>
<name>A0A1S1N6E8_9GAMM</name>
<evidence type="ECO:0000313" key="2">
    <source>
        <dbReference type="Proteomes" id="UP000180253"/>
    </source>
</evidence>
<dbReference type="EMBL" id="MNAN01000032">
    <property type="protein sequence ID" value="OHU94991.1"/>
    <property type="molecule type" value="Genomic_DNA"/>
</dbReference>
<dbReference type="AlphaFoldDB" id="A0A1S1N6E8"/>
<reference evidence="1 2" key="1">
    <citation type="submission" date="2016-10" db="EMBL/GenBank/DDBJ databases">
        <title>Pseudoalteromonas amylolytica sp. nov., isolated from the surface seawater.</title>
        <authorList>
            <person name="Wu Y.-H."/>
            <person name="Cheng H."/>
            <person name="Jin X.-B."/>
            <person name="Wang C.-S."/>
            <person name="Xu X.-W."/>
        </authorList>
    </citation>
    <scope>NUCLEOTIDE SEQUENCE [LARGE SCALE GENOMIC DNA]</scope>
    <source>
        <strain evidence="1 2">JCM 12483</strain>
    </source>
</reference>
<dbReference type="Proteomes" id="UP000180253">
    <property type="component" value="Unassembled WGS sequence"/>
</dbReference>
<proteinExistence type="predicted"/>
<comment type="caution">
    <text evidence="1">The sequence shown here is derived from an EMBL/GenBank/DDBJ whole genome shotgun (WGS) entry which is preliminary data.</text>
</comment>
<dbReference type="OrthoDB" id="9849978at2"/>
<accession>A0A1S1N6E8</accession>
<gene>
    <name evidence="1" type="ORF">BIW53_13320</name>
</gene>
<dbReference type="RefSeq" id="WP_070992507.1">
    <property type="nucleotide sequence ID" value="NZ_CBCSHD010000018.1"/>
</dbReference>